<evidence type="ECO:0000313" key="1">
    <source>
        <dbReference type="EMBL" id="APJ04362.1"/>
    </source>
</evidence>
<accession>A0A1L4D2E0</accession>
<dbReference type="InterPro" id="IPR010350">
    <property type="entry name" value="Aim32/Apd1-like_bac"/>
</dbReference>
<dbReference type="SUPFAM" id="SSF52833">
    <property type="entry name" value="Thioredoxin-like"/>
    <property type="match status" value="1"/>
</dbReference>
<gene>
    <name evidence="1" type="ORF">AXG55_10775</name>
</gene>
<dbReference type="OrthoDB" id="3399139at2"/>
<dbReference type="Proteomes" id="UP000184731">
    <property type="component" value="Chromosome"/>
</dbReference>
<dbReference type="PANTHER" id="PTHR31902:SF22">
    <property type="entry name" value="SLL1203 PROTEIN"/>
    <property type="match status" value="1"/>
</dbReference>
<dbReference type="AlphaFoldDB" id="A0A1L4D2E0"/>
<dbReference type="InterPro" id="IPR009737">
    <property type="entry name" value="Aim32/Apd1-like"/>
</dbReference>
<evidence type="ECO:0000313" key="2">
    <source>
        <dbReference type="Proteomes" id="UP000184731"/>
    </source>
</evidence>
<dbReference type="InterPro" id="IPR036249">
    <property type="entry name" value="Thioredoxin-like_sf"/>
</dbReference>
<reference evidence="1 2" key="1">
    <citation type="submission" date="2016-10" db="EMBL/GenBank/DDBJ databases">
        <title>Silvanigrella aquatica sp. nov., isolated from a freshwater lake located in the Black Forest, Germany, description of Silvanigrellaceae fam. nov., Silvanigrellales ord. nov., reclassification of the order Bdellovibrionales in the class Oligoflexia, reclassification of the families Bacteriovoracaceae and Halobacteriovoraceae in the new order Bacteriovoracales ord. nov., and reclassification of the family Pseudobacteriovoracaceae in the order Oligoflexiales.</title>
        <authorList>
            <person name="Hahn M.W."/>
            <person name="Schmidt J."/>
            <person name="Koll U."/>
            <person name="Rohde M."/>
            <person name="Verbag S."/>
            <person name="Pitt A."/>
            <person name="Nakai R."/>
            <person name="Naganuma T."/>
            <person name="Lang E."/>
        </authorList>
    </citation>
    <scope>NUCLEOTIDE SEQUENCE [LARGE SCALE GENOMIC DNA]</scope>
    <source>
        <strain evidence="1 2">MWH-Nonnen-W8red</strain>
    </source>
</reference>
<dbReference type="RefSeq" id="WP_148698118.1">
    <property type="nucleotide sequence ID" value="NZ_CP017834.1"/>
</dbReference>
<dbReference type="Gene3D" id="3.40.30.10">
    <property type="entry name" value="Glutaredoxin"/>
    <property type="match status" value="1"/>
</dbReference>
<protein>
    <recommendedName>
        <fullName evidence="3">Sucrase ferredoxin</fullName>
    </recommendedName>
</protein>
<dbReference type="STRING" id="1915309.AXG55_10775"/>
<evidence type="ECO:0008006" key="3">
    <source>
        <dbReference type="Google" id="ProtNLM"/>
    </source>
</evidence>
<sequence length="320" mass="37469">MSTETPCSLQTKSSGENIICSVAKLHAQIAIELKEPWASIPMKSEYYPEELQSLLPEIGRLKLEVGLNYFAKNELSIHNHTRIFIFKNNGNEFEDFHKIELLFSNENLKSIIPQILEYLKSNINNFKKENIIDSQNTKELFICVHGERDHCCGKYGIELHNNFHKKVGQYKNSSFRVWKSSHIGGHRYAPTFYEAPAMRWYGLFNINDIDDYLNRSDSKFQIKNNYRGMSGILNKYALLAENELFKKHSWQWLEATEKKYEIININKNEEVEVNFYYKMKKSENILKSKIHIQFEKVAENIASCGSIDKKSVRQYIVSEI</sequence>
<dbReference type="PANTHER" id="PTHR31902">
    <property type="entry name" value="ACTIN PATCHES DISTAL PROTEIN 1"/>
    <property type="match status" value="1"/>
</dbReference>
<name>A0A1L4D2E0_9BACT</name>
<dbReference type="Pfam" id="PF06999">
    <property type="entry name" value="Suc_Fer-like"/>
    <property type="match status" value="1"/>
</dbReference>
<organism evidence="1 2">
    <name type="scientific">Silvanigrella aquatica</name>
    <dbReference type="NCBI Taxonomy" id="1915309"/>
    <lineage>
        <taxon>Bacteria</taxon>
        <taxon>Pseudomonadati</taxon>
        <taxon>Bdellovibrionota</taxon>
        <taxon>Oligoflexia</taxon>
        <taxon>Silvanigrellales</taxon>
        <taxon>Silvanigrellaceae</taxon>
        <taxon>Silvanigrella</taxon>
    </lineage>
</organism>
<dbReference type="EMBL" id="CP017834">
    <property type="protein sequence ID" value="APJ04362.1"/>
    <property type="molecule type" value="Genomic_DNA"/>
</dbReference>
<dbReference type="PIRSF" id="PIRSF035042">
    <property type="entry name" value="UCP035042_thirdx"/>
    <property type="match status" value="1"/>
</dbReference>
<keyword evidence="2" id="KW-1185">Reference proteome</keyword>
<proteinExistence type="predicted"/>
<dbReference type="KEGG" id="saqi:AXG55_10775"/>